<keyword evidence="9" id="KW-0503">Monooxygenase</keyword>
<keyword evidence="5" id="KW-0732">Signal</keyword>
<keyword evidence="11" id="KW-0119">Carbohydrate metabolism</keyword>
<gene>
    <name evidence="17" type="ORF">QBC32DRAFT_342363</name>
</gene>
<evidence type="ECO:0000256" key="7">
    <source>
        <dbReference type="ARBA" id="ARBA00023002"/>
    </source>
</evidence>
<evidence type="ECO:0000256" key="6">
    <source>
        <dbReference type="ARBA" id="ARBA00023001"/>
    </source>
</evidence>
<dbReference type="GO" id="GO:0030245">
    <property type="term" value="P:cellulose catabolic process"/>
    <property type="evidence" value="ECO:0007669"/>
    <property type="project" value="UniProtKB-KW"/>
</dbReference>
<comment type="catalytic activity">
    <reaction evidence="14">
        <text>[(1-&gt;4)-beta-D-glucosyl]n+m + reduced acceptor + O2 = 4-dehydro-beta-D-glucosyl-[(1-&gt;4)-beta-D-glucosyl]n-1 + [(1-&gt;4)-beta-D-glucosyl]m + acceptor + H2O.</text>
        <dbReference type="EC" id="1.14.99.56"/>
    </reaction>
</comment>
<evidence type="ECO:0000256" key="8">
    <source>
        <dbReference type="ARBA" id="ARBA00023008"/>
    </source>
</evidence>
<comment type="subcellular location">
    <subcellularLocation>
        <location evidence="2">Secreted</location>
    </subcellularLocation>
</comment>
<evidence type="ECO:0000256" key="13">
    <source>
        <dbReference type="ARBA" id="ARBA00044502"/>
    </source>
</evidence>
<dbReference type="GO" id="GO:0016787">
    <property type="term" value="F:hydrolase activity"/>
    <property type="evidence" value="ECO:0007669"/>
    <property type="project" value="UniProtKB-KW"/>
</dbReference>
<comment type="similarity">
    <text evidence="13">Belongs to the polysaccharide monooxygenase AA9 family.</text>
</comment>
<evidence type="ECO:0000256" key="4">
    <source>
        <dbReference type="ARBA" id="ARBA00022723"/>
    </source>
</evidence>
<reference evidence="17" key="2">
    <citation type="submission" date="2023-06" db="EMBL/GenBank/DDBJ databases">
        <authorList>
            <consortium name="Lawrence Berkeley National Laboratory"/>
            <person name="Mondo S.J."/>
            <person name="Hensen N."/>
            <person name="Bonometti L."/>
            <person name="Westerberg I."/>
            <person name="Brannstrom I.O."/>
            <person name="Guillou S."/>
            <person name="Cros-Aarteil S."/>
            <person name="Calhoun S."/>
            <person name="Haridas S."/>
            <person name="Kuo A."/>
            <person name="Pangilinan J."/>
            <person name="Riley R."/>
            <person name="Labutti K."/>
            <person name="Andreopoulos B."/>
            <person name="Lipzen A."/>
            <person name="Chen C."/>
            <person name="Yanf M."/>
            <person name="Daum C."/>
            <person name="Ng V."/>
            <person name="Clum A."/>
            <person name="Steindorff A."/>
            <person name="Ohm R."/>
            <person name="Martin F."/>
            <person name="Silar P."/>
            <person name="Natvig D."/>
            <person name="Lalanne C."/>
            <person name="Gautier V."/>
            <person name="Ament-Velasquez S.L."/>
            <person name="Kruys A."/>
            <person name="Hutchinson M.I."/>
            <person name="Powell A.J."/>
            <person name="Barry K."/>
            <person name="Miller A.N."/>
            <person name="Grigoriev I.V."/>
            <person name="Debuchy R."/>
            <person name="Gladieux P."/>
            <person name="Thoren M.H."/>
            <person name="Johannesson H."/>
        </authorList>
    </citation>
    <scope>NUCLEOTIDE SEQUENCE</scope>
    <source>
        <strain evidence="17">CBS 626.80</strain>
    </source>
</reference>
<dbReference type="GO" id="GO:0005576">
    <property type="term" value="C:extracellular region"/>
    <property type="evidence" value="ECO:0007669"/>
    <property type="project" value="UniProtKB-SubCell"/>
</dbReference>
<keyword evidence="12" id="KW-0624">Polysaccharide degradation</keyword>
<protein>
    <recommendedName>
        <fullName evidence="15">lytic cellulose monooxygenase (C4-dehydrogenating)</fullName>
        <ecNumber evidence="15">1.14.99.56</ecNumber>
    </recommendedName>
</protein>
<keyword evidence="17" id="KW-0378">Hydrolase</keyword>
<keyword evidence="8" id="KW-0186">Copper</keyword>
<evidence type="ECO:0000256" key="12">
    <source>
        <dbReference type="ARBA" id="ARBA00023326"/>
    </source>
</evidence>
<dbReference type="Gene3D" id="2.70.50.70">
    <property type="match status" value="1"/>
</dbReference>
<dbReference type="InterPro" id="IPR049892">
    <property type="entry name" value="AA9"/>
</dbReference>
<keyword evidence="7" id="KW-0560">Oxidoreductase</keyword>
<dbReference type="Proteomes" id="UP001303222">
    <property type="component" value="Unassembled WGS sequence"/>
</dbReference>
<evidence type="ECO:0000256" key="11">
    <source>
        <dbReference type="ARBA" id="ARBA00023277"/>
    </source>
</evidence>
<evidence type="ECO:0000256" key="5">
    <source>
        <dbReference type="ARBA" id="ARBA00022729"/>
    </source>
</evidence>
<dbReference type="PANTHER" id="PTHR33353:SF13">
    <property type="entry name" value="ENDOGLUCANASE II"/>
    <property type="match status" value="1"/>
</dbReference>
<evidence type="ECO:0000313" key="17">
    <source>
        <dbReference type="EMBL" id="KAK3952120.1"/>
    </source>
</evidence>
<evidence type="ECO:0000256" key="9">
    <source>
        <dbReference type="ARBA" id="ARBA00023033"/>
    </source>
</evidence>
<dbReference type="GO" id="GO:0004497">
    <property type="term" value="F:monooxygenase activity"/>
    <property type="evidence" value="ECO:0007669"/>
    <property type="project" value="UniProtKB-KW"/>
</dbReference>
<evidence type="ECO:0000256" key="15">
    <source>
        <dbReference type="ARBA" id="ARBA00047174"/>
    </source>
</evidence>
<feature type="domain" description="Auxiliary Activity family 9 catalytic" evidence="16">
    <location>
        <begin position="3"/>
        <end position="81"/>
    </location>
</feature>
<evidence type="ECO:0000256" key="1">
    <source>
        <dbReference type="ARBA" id="ARBA00001973"/>
    </source>
</evidence>
<keyword evidence="18" id="KW-1185">Reference proteome</keyword>
<organism evidence="17 18">
    <name type="scientific">Pseudoneurospora amorphoporcata</name>
    <dbReference type="NCBI Taxonomy" id="241081"/>
    <lineage>
        <taxon>Eukaryota</taxon>
        <taxon>Fungi</taxon>
        <taxon>Dikarya</taxon>
        <taxon>Ascomycota</taxon>
        <taxon>Pezizomycotina</taxon>
        <taxon>Sordariomycetes</taxon>
        <taxon>Sordariomycetidae</taxon>
        <taxon>Sordariales</taxon>
        <taxon>Sordariaceae</taxon>
        <taxon>Pseudoneurospora</taxon>
    </lineage>
</organism>
<accession>A0AAN6NU54</accession>
<dbReference type="PANTHER" id="PTHR33353">
    <property type="entry name" value="PUTATIVE (AFU_ORTHOLOGUE AFUA_1G12560)-RELATED"/>
    <property type="match status" value="1"/>
</dbReference>
<keyword evidence="10" id="KW-1015">Disulfide bond</keyword>
<evidence type="ECO:0000256" key="14">
    <source>
        <dbReference type="ARBA" id="ARBA00045077"/>
    </source>
</evidence>
<proteinExistence type="inferred from homology"/>
<keyword evidence="6" id="KW-0136">Cellulose degradation</keyword>
<dbReference type="GO" id="GO:0046872">
    <property type="term" value="F:metal ion binding"/>
    <property type="evidence" value="ECO:0007669"/>
    <property type="project" value="UniProtKB-KW"/>
</dbReference>
<evidence type="ECO:0000259" key="16">
    <source>
        <dbReference type="Pfam" id="PF03443"/>
    </source>
</evidence>
<keyword evidence="4" id="KW-0479">Metal-binding</keyword>
<dbReference type="EMBL" id="MU859131">
    <property type="protein sequence ID" value="KAK3952120.1"/>
    <property type="molecule type" value="Genomic_DNA"/>
</dbReference>
<evidence type="ECO:0000256" key="3">
    <source>
        <dbReference type="ARBA" id="ARBA00022525"/>
    </source>
</evidence>
<dbReference type="Pfam" id="PF03443">
    <property type="entry name" value="AA9"/>
    <property type="match status" value="1"/>
</dbReference>
<dbReference type="AlphaFoldDB" id="A0AAN6NU54"/>
<reference evidence="17" key="1">
    <citation type="journal article" date="2023" name="Mol. Phylogenet. Evol.">
        <title>Genome-scale phylogeny and comparative genomics of the fungal order Sordariales.</title>
        <authorList>
            <person name="Hensen N."/>
            <person name="Bonometti L."/>
            <person name="Westerberg I."/>
            <person name="Brannstrom I.O."/>
            <person name="Guillou S."/>
            <person name="Cros-Aarteil S."/>
            <person name="Calhoun S."/>
            <person name="Haridas S."/>
            <person name="Kuo A."/>
            <person name="Mondo S."/>
            <person name="Pangilinan J."/>
            <person name="Riley R."/>
            <person name="LaButti K."/>
            <person name="Andreopoulos B."/>
            <person name="Lipzen A."/>
            <person name="Chen C."/>
            <person name="Yan M."/>
            <person name="Daum C."/>
            <person name="Ng V."/>
            <person name="Clum A."/>
            <person name="Steindorff A."/>
            <person name="Ohm R.A."/>
            <person name="Martin F."/>
            <person name="Silar P."/>
            <person name="Natvig D.O."/>
            <person name="Lalanne C."/>
            <person name="Gautier V."/>
            <person name="Ament-Velasquez S.L."/>
            <person name="Kruys A."/>
            <person name="Hutchinson M.I."/>
            <person name="Powell A.J."/>
            <person name="Barry K."/>
            <person name="Miller A.N."/>
            <person name="Grigoriev I.V."/>
            <person name="Debuchy R."/>
            <person name="Gladieux P."/>
            <person name="Hiltunen Thoren M."/>
            <person name="Johannesson H."/>
        </authorList>
    </citation>
    <scope>NUCLEOTIDE SEQUENCE</scope>
    <source>
        <strain evidence="17">CBS 626.80</strain>
    </source>
</reference>
<dbReference type="InterPro" id="IPR005103">
    <property type="entry name" value="AA9_LPMO"/>
</dbReference>
<evidence type="ECO:0000313" key="18">
    <source>
        <dbReference type="Proteomes" id="UP001303222"/>
    </source>
</evidence>
<evidence type="ECO:0000256" key="10">
    <source>
        <dbReference type="ARBA" id="ARBA00023157"/>
    </source>
</evidence>
<keyword evidence="3" id="KW-0964">Secreted</keyword>
<sequence>MLQNNGWTYFNLPNCIAPGQYLLRVEIIALHSAKNSGQAQFYQSCAQINVSGSGSYTPLSTVSFPGAYKSNDPGILINIYGKLCGPDMDGKPYIVPGPAPITC</sequence>
<comment type="cofactor">
    <cofactor evidence="1">
        <name>Cu(2+)</name>
        <dbReference type="ChEBI" id="CHEBI:29036"/>
    </cofactor>
</comment>
<dbReference type="EC" id="1.14.99.56" evidence="15"/>
<name>A0AAN6NU54_9PEZI</name>
<evidence type="ECO:0000256" key="2">
    <source>
        <dbReference type="ARBA" id="ARBA00004613"/>
    </source>
</evidence>
<comment type="caution">
    <text evidence="17">The sequence shown here is derived from an EMBL/GenBank/DDBJ whole genome shotgun (WGS) entry which is preliminary data.</text>
</comment>